<dbReference type="InterPro" id="IPR052541">
    <property type="entry name" value="SQRD"/>
</dbReference>
<protein>
    <submittedName>
        <fullName evidence="4">NADH dehydrogenase FAD-containing subunit</fullName>
    </submittedName>
</protein>
<feature type="chain" id="PRO_5046445650" evidence="1">
    <location>
        <begin position="27"/>
        <end position="439"/>
    </location>
</feature>
<comment type="caution">
    <text evidence="4">The sequence shown here is derived from an EMBL/GenBank/DDBJ whole genome shotgun (WGS) entry which is preliminary data.</text>
</comment>
<proteinExistence type="predicted"/>
<dbReference type="RefSeq" id="WP_130458784.1">
    <property type="nucleotide sequence ID" value="NZ_SHKM01000001.1"/>
</dbReference>
<gene>
    <name evidence="4" type="ORF">EV678_1109</name>
</gene>
<feature type="domain" description="FAD/NAD(P)-binding" evidence="2">
    <location>
        <begin position="38"/>
        <end position="141"/>
    </location>
</feature>
<dbReference type="PRINTS" id="PR00420">
    <property type="entry name" value="RNGMNOXGNASE"/>
</dbReference>
<evidence type="ECO:0000259" key="3">
    <source>
        <dbReference type="Pfam" id="PF21706"/>
    </source>
</evidence>
<feature type="domain" description="Sulfide dehydrogenase [flavocytochrome c] flavoprotein chain central" evidence="3">
    <location>
        <begin position="177"/>
        <end position="272"/>
    </location>
</feature>
<evidence type="ECO:0000313" key="4">
    <source>
        <dbReference type="EMBL" id="RZT90297.1"/>
    </source>
</evidence>
<feature type="signal peptide" evidence="1">
    <location>
        <begin position="1"/>
        <end position="26"/>
    </location>
</feature>
<accession>A0ABY0IT94</accession>
<keyword evidence="1" id="KW-0732">Signal</keyword>
<name>A0ABY0IT94_9RHOO</name>
<dbReference type="PROSITE" id="PS51318">
    <property type="entry name" value="TAT"/>
    <property type="match status" value="1"/>
</dbReference>
<dbReference type="EMBL" id="SHKM01000001">
    <property type="protein sequence ID" value="RZT90297.1"/>
    <property type="molecule type" value="Genomic_DNA"/>
</dbReference>
<organism evidence="4 5">
    <name type="scientific">Azospira oryzae</name>
    <dbReference type="NCBI Taxonomy" id="146939"/>
    <lineage>
        <taxon>Bacteria</taxon>
        <taxon>Pseudomonadati</taxon>
        <taxon>Pseudomonadota</taxon>
        <taxon>Betaproteobacteria</taxon>
        <taxon>Rhodocyclales</taxon>
        <taxon>Rhodocyclaceae</taxon>
        <taxon>Azospira</taxon>
    </lineage>
</organism>
<dbReference type="SUPFAM" id="SSF51905">
    <property type="entry name" value="FAD/NAD(P)-binding domain"/>
    <property type="match status" value="2"/>
</dbReference>
<evidence type="ECO:0000256" key="1">
    <source>
        <dbReference type="SAM" id="SignalP"/>
    </source>
</evidence>
<dbReference type="InterPro" id="IPR023753">
    <property type="entry name" value="FAD/NAD-binding_dom"/>
</dbReference>
<sequence length="439" mass="47611">MKPSRRHFLTATAALGALGAMPLARAAAPATVPGKGGRVLIVGGGWGGLAAARHLRQEAPQLEVELLERLPAFWSCPRSNHWLVGQADGAALSFDYRQVAGRLGYTFLQAEVSGVDRDRRQVLTNQGPLEYDWLILSPGIRHDYGAWFGDDAAGREAAALARSRHAPAYTAGPEFAALKTRLAAFKGGDLLMTVPPYPYRCPPAPFERAVLLARHFQRNQIPARITLLDANPPNPGYAKVFNEYFKDQIHYVSHALVRRVDLGARRIVTAAGEFGWDEAILMPPQQAGDIAWQAGLVGPDDDGKSGDKTNGWAQVRGTSLQSRADERIFVIGDAVGAVSPLFGHYPKSGHVANRMGRIVAKEIAARAAGKTTEPTLPDNLCYVTVNPEPLDVLLMDTQYKFRGDGVIVQTLRQYRDPDLAADELAWHGALMGEMQGLGG</sequence>
<evidence type="ECO:0000313" key="5">
    <source>
        <dbReference type="Proteomes" id="UP000292136"/>
    </source>
</evidence>
<reference evidence="4 5" key="1">
    <citation type="submission" date="2019-02" db="EMBL/GenBank/DDBJ databases">
        <title>Genomic Encyclopedia of Type Strains, Phase IV (KMG-IV): sequencing the most valuable type-strain genomes for metagenomic binning, comparative biology and taxonomic classification.</title>
        <authorList>
            <person name="Goeker M."/>
        </authorList>
    </citation>
    <scope>NUCLEOTIDE SEQUENCE [LARGE SCALE GENOMIC DNA]</scope>
    <source>
        <strain evidence="4 5">DSM 21223</strain>
    </source>
</reference>
<dbReference type="InterPro" id="IPR049386">
    <property type="entry name" value="FCSD_central"/>
</dbReference>
<dbReference type="Pfam" id="PF07992">
    <property type="entry name" value="Pyr_redox_2"/>
    <property type="match status" value="1"/>
</dbReference>
<dbReference type="Gene3D" id="3.50.50.60">
    <property type="entry name" value="FAD/NAD(P)-binding domain"/>
    <property type="match status" value="2"/>
</dbReference>
<dbReference type="PANTHER" id="PTHR43755:SF1">
    <property type="entry name" value="FAD-DEPENDENT PYRIDINE NUCLEOTIDE-DISULPHIDE OXIDOREDUCTASE"/>
    <property type="match status" value="1"/>
</dbReference>
<dbReference type="InterPro" id="IPR006311">
    <property type="entry name" value="TAT_signal"/>
</dbReference>
<dbReference type="InterPro" id="IPR036188">
    <property type="entry name" value="FAD/NAD-bd_sf"/>
</dbReference>
<dbReference type="PANTHER" id="PTHR43755">
    <property type="match status" value="1"/>
</dbReference>
<dbReference type="Pfam" id="PF21706">
    <property type="entry name" value="FCSD_central"/>
    <property type="match status" value="1"/>
</dbReference>
<keyword evidence="5" id="KW-1185">Reference proteome</keyword>
<dbReference type="Proteomes" id="UP000292136">
    <property type="component" value="Unassembled WGS sequence"/>
</dbReference>
<evidence type="ECO:0000259" key="2">
    <source>
        <dbReference type="Pfam" id="PF07992"/>
    </source>
</evidence>